<feature type="region of interest" description="Disordered" evidence="1">
    <location>
        <begin position="53"/>
        <end position="136"/>
    </location>
</feature>
<dbReference type="EMBL" id="BNCO01000039">
    <property type="protein sequence ID" value="GIL60312.1"/>
    <property type="molecule type" value="Genomic_DNA"/>
</dbReference>
<evidence type="ECO:0000256" key="1">
    <source>
        <dbReference type="SAM" id="MobiDB-lite"/>
    </source>
</evidence>
<dbReference type="Proteomes" id="UP000747399">
    <property type="component" value="Unassembled WGS sequence"/>
</dbReference>
<keyword evidence="3" id="KW-1185">Reference proteome</keyword>
<feature type="compositionally biased region" description="Pro residues" evidence="1">
    <location>
        <begin position="78"/>
        <end position="131"/>
    </location>
</feature>
<proteinExistence type="predicted"/>
<reference evidence="2" key="1">
    <citation type="journal article" date="2021" name="Proc. Natl. Acad. Sci. U.S.A.">
        <title>Three genomes in the algal genus Volvox reveal the fate of a haploid sex-determining region after a transition to homothallism.</title>
        <authorList>
            <person name="Yamamoto K."/>
            <person name="Hamaji T."/>
            <person name="Kawai-Toyooka H."/>
            <person name="Matsuzaki R."/>
            <person name="Takahashi F."/>
            <person name="Nishimura Y."/>
            <person name="Kawachi M."/>
            <person name="Noguchi H."/>
            <person name="Minakuchi Y."/>
            <person name="Umen J.G."/>
            <person name="Toyoda A."/>
            <person name="Nozaki H."/>
        </authorList>
    </citation>
    <scope>NUCLEOTIDE SEQUENCE</scope>
    <source>
        <strain evidence="2">NIES-3780</strain>
    </source>
</reference>
<organism evidence="2 3">
    <name type="scientific">Volvox africanus</name>
    <dbReference type="NCBI Taxonomy" id="51714"/>
    <lineage>
        <taxon>Eukaryota</taxon>
        <taxon>Viridiplantae</taxon>
        <taxon>Chlorophyta</taxon>
        <taxon>core chlorophytes</taxon>
        <taxon>Chlorophyceae</taxon>
        <taxon>CS clade</taxon>
        <taxon>Chlamydomonadales</taxon>
        <taxon>Volvocaceae</taxon>
        <taxon>Volvox</taxon>
    </lineage>
</organism>
<name>A0A8J4BED5_9CHLO</name>
<accession>A0A8J4BED5</accession>
<sequence>MDSCCRRACWPVVFFLLAAASYYCLLFQVSLASATALEDSAAVDDSAAASEASSLSHHTRAHLRSLKAVVPPSTRPSRSPPRPPRPPPSPRPPSPLRSPPSPRRSPSPPKPVKLSPKPPLLPPPSQPPSSPEPSSYDTIVSISLRLHFNNDPSAPKPGYVIDPLNCSGLAIMISTDLANENSRYNFTSPFKMLKCTSTELYMQNVLHGLSMSECMNLHSYSTDNRLYRWMVWAFQKYYHGMYFDMICKEYPLTNQIASISVRGGDDDLCVYSERWVELCPRFQPSAPVRRY</sequence>
<evidence type="ECO:0000313" key="2">
    <source>
        <dbReference type="EMBL" id="GIL60312.1"/>
    </source>
</evidence>
<comment type="caution">
    <text evidence="2">The sequence shown here is derived from an EMBL/GenBank/DDBJ whole genome shotgun (WGS) entry which is preliminary data.</text>
</comment>
<evidence type="ECO:0000313" key="3">
    <source>
        <dbReference type="Proteomes" id="UP000747399"/>
    </source>
</evidence>
<dbReference type="AlphaFoldDB" id="A0A8J4BED5"/>
<evidence type="ECO:0008006" key="4">
    <source>
        <dbReference type="Google" id="ProtNLM"/>
    </source>
</evidence>
<dbReference type="PRINTS" id="PR01217">
    <property type="entry name" value="PRICHEXTENSN"/>
</dbReference>
<gene>
    <name evidence="2" type="ORF">Vafri_14943</name>
</gene>
<protein>
    <recommendedName>
        <fullName evidence="4">Pherophorin domain-containing protein</fullName>
    </recommendedName>
</protein>